<dbReference type="InterPro" id="IPR010982">
    <property type="entry name" value="Lambda_DNA-bd_dom_sf"/>
</dbReference>
<keyword evidence="7" id="KW-1185">Reference proteome</keyword>
<evidence type="ECO:0000259" key="5">
    <source>
        <dbReference type="Pfam" id="PF13693"/>
    </source>
</evidence>
<evidence type="ECO:0000256" key="4">
    <source>
        <dbReference type="ARBA" id="ARBA00023163"/>
    </source>
</evidence>
<comment type="similarity">
    <text evidence="1">Belongs to the ner transcriptional regulatory family.</text>
</comment>
<sequence>MTDNWTRTRIVNELRQAGLSVRSLSLKTGMKEYSLYSALERPYPRGQTIIAQALGLTRHEIWPRFYDGRDIRITEAARNRAAFKAARSRQGAA</sequence>
<protein>
    <submittedName>
        <fullName evidence="6">Helix-turn-helix domain-containing protein</fullName>
    </submittedName>
</protein>
<dbReference type="Gene3D" id="1.10.260.40">
    <property type="entry name" value="lambda repressor-like DNA-binding domains"/>
    <property type="match status" value="1"/>
</dbReference>
<evidence type="ECO:0000256" key="2">
    <source>
        <dbReference type="ARBA" id="ARBA00023015"/>
    </source>
</evidence>
<dbReference type="SUPFAM" id="SSF47413">
    <property type="entry name" value="lambda repressor-like DNA-binding domains"/>
    <property type="match status" value="1"/>
</dbReference>
<accession>A0ABW0H9P0</accession>
<evidence type="ECO:0000313" key="7">
    <source>
        <dbReference type="Proteomes" id="UP001596104"/>
    </source>
</evidence>
<keyword evidence="4" id="KW-0804">Transcription</keyword>
<name>A0ABW0H9P0_9HYPH</name>
<gene>
    <name evidence="6" type="ORF">ACFPPC_10480</name>
</gene>
<dbReference type="InterPro" id="IPR038722">
    <property type="entry name" value="Ner_HTH_dom"/>
</dbReference>
<reference evidence="7" key="1">
    <citation type="journal article" date="2019" name="Int. J. Syst. Evol. Microbiol.">
        <title>The Global Catalogue of Microorganisms (GCM) 10K type strain sequencing project: providing services to taxonomists for standard genome sequencing and annotation.</title>
        <authorList>
            <consortium name="The Broad Institute Genomics Platform"/>
            <consortium name="The Broad Institute Genome Sequencing Center for Infectious Disease"/>
            <person name="Wu L."/>
            <person name="Ma J."/>
        </authorList>
    </citation>
    <scope>NUCLEOTIDE SEQUENCE [LARGE SCALE GENOMIC DNA]</scope>
    <source>
        <strain evidence="7">CGMCC 1.16326</strain>
    </source>
</reference>
<organism evidence="6 7">
    <name type="scientific">Bosea vestrisii</name>
    <dbReference type="NCBI Taxonomy" id="151416"/>
    <lineage>
        <taxon>Bacteria</taxon>
        <taxon>Pseudomonadati</taxon>
        <taxon>Pseudomonadota</taxon>
        <taxon>Alphaproteobacteria</taxon>
        <taxon>Hyphomicrobiales</taxon>
        <taxon>Boseaceae</taxon>
        <taxon>Bosea</taxon>
    </lineage>
</organism>
<evidence type="ECO:0000313" key="6">
    <source>
        <dbReference type="EMBL" id="MFC5393058.1"/>
    </source>
</evidence>
<dbReference type="EMBL" id="JBHSLV010000019">
    <property type="protein sequence ID" value="MFC5393058.1"/>
    <property type="molecule type" value="Genomic_DNA"/>
</dbReference>
<evidence type="ECO:0000256" key="3">
    <source>
        <dbReference type="ARBA" id="ARBA00023125"/>
    </source>
</evidence>
<keyword evidence="3" id="KW-0238">DNA-binding</keyword>
<evidence type="ECO:0000256" key="1">
    <source>
        <dbReference type="ARBA" id="ARBA00006157"/>
    </source>
</evidence>
<comment type="caution">
    <text evidence="6">The sequence shown here is derived from an EMBL/GenBank/DDBJ whole genome shotgun (WGS) entry which is preliminary data.</text>
</comment>
<keyword evidence="2" id="KW-0805">Transcription regulation</keyword>
<dbReference type="Proteomes" id="UP001596104">
    <property type="component" value="Unassembled WGS sequence"/>
</dbReference>
<feature type="domain" description="Ner winged helix-turn-helix DNA-binding" evidence="5">
    <location>
        <begin position="5"/>
        <end position="74"/>
    </location>
</feature>
<dbReference type="RefSeq" id="WP_377007973.1">
    <property type="nucleotide sequence ID" value="NZ_JBHSLV010000019.1"/>
</dbReference>
<proteinExistence type="inferred from homology"/>
<dbReference type="Pfam" id="PF13693">
    <property type="entry name" value="HTH_35"/>
    <property type="match status" value="1"/>
</dbReference>